<name>A0ABT8VRZ1_9FLAO</name>
<accession>A0ABT8VRZ1</accession>
<dbReference type="EMBL" id="JAUMIT010000003">
    <property type="protein sequence ID" value="MDO3694733.1"/>
    <property type="molecule type" value="Genomic_DNA"/>
</dbReference>
<evidence type="ECO:0000313" key="1">
    <source>
        <dbReference type="EMBL" id="MDO3694733.1"/>
    </source>
</evidence>
<dbReference type="Proteomes" id="UP001168642">
    <property type="component" value="Unassembled WGS sequence"/>
</dbReference>
<organism evidence="1 2">
    <name type="scientific">Wenyingzhuangia gilva</name>
    <dbReference type="NCBI Taxonomy" id="3057677"/>
    <lineage>
        <taxon>Bacteria</taxon>
        <taxon>Pseudomonadati</taxon>
        <taxon>Bacteroidota</taxon>
        <taxon>Flavobacteriia</taxon>
        <taxon>Flavobacteriales</taxon>
        <taxon>Flavobacteriaceae</taxon>
        <taxon>Wenyingzhuangia</taxon>
    </lineage>
</organism>
<evidence type="ECO:0000313" key="2">
    <source>
        <dbReference type="Proteomes" id="UP001168642"/>
    </source>
</evidence>
<sequence length="144" mass="17225">MKKILETTQLEFDKSDFLIDLVKHDNGQLYIEIVQTILNTEKKSESIKINPSVLSDILKVLQNYQTKLPKESISEIKHITEFDQKKIQERYLKGVSIKDLALQFDQTHELIEMILRNRGIEIVENKIPKYRYYKKNYKLKRNKR</sequence>
<dbReference type="RefSeq" id="WP_302883983.1">
    <property type="nucleotide sequence ID" value="NZ_JAUMIT010000003.1"/>
</dbReference>
<keyword evidence="2" id="KW-1185">Reference proteome</keyword>
<gene>
    <name evidence="1" type="ORF">QVZ41_07755</name>
</gene>
<comment type="caution">
    <text evidence="1">The sequence shown here is derived from an EMBL/GenBank/DDBJ whole genome shotgun (WGS) entry which is preliminary data.</text>
</comment>
<proteinExistence type="predicted"/>
<reference evidence="1" key="1">
    <citation type="submission" date="2023-07" db="EMBL/GenBank/DDBJ databases">
        <title>Wenyingzhuangia sp. chi5 genome sequencing and assembly.</title>
        <authorList>
            <person name="Park S."/>
        </authorList>
    </citation>
    <scope>NUCLEOTIDE SEQUENCE</scope>
    <source>
        <strain evidence="1">Chi5</strain>
    </source>
</reference>
<protein>
    <submittedName>
        <fullName evidence="1">Uncharacterized protein</fullName>
    </submittedName>
</protein>